<evidence type="ECO:0000313" key="2">
    <source>
        <dbReference type="EMBL" id="KAK4141315.1"/>
    </source>
</evidence>
<dbReference type="Gene3D" id="2.60.120.330">
    <property type="entry name" value="B-lactam Antibiotic, Isopenicillin N Synthase, Chain"/>
    <property type="match status" value="1"/>
</dbReference>
<feature type="compositionally biased region" description="Polar residues" evidence="1">
    <location>
        <begin position="1"/>
        <end position="10"/>
    </location>
</feature>
<comment type="caution">
    <text evidence="2">The sequence shown here is derived from an EMBL/GenBank/DDBJ whole genome shotgun (WGS) entry which is preliminary data.</text>
</comment>
<dbReference type="Pfam" id="PF07350">
    <property type="entry name" value="Gig2-like"/>
    <property type="match status" value="1"/>
</dbReference>
<protein>
    <recommendedName>
        <fullName evidence="4">DUF1479-domain-containing protein</fullName>
    </recommendedName>
</protein>
<feature type="compositionally biased region" description="Low complexity" evidence="1">
    <location>
        <begin position="173"/>
        <end position="199"/>
    </location>
</feature>
<dbReference type="RefSeq" id="XP_062634686.1">
    <property type="nucleotide sequence ID" value="XM_062784482.1"/>
</dbReference>
<accession>A0AAN6UZG5</accession>
<feature type="region of interest" description="Disordered" evidence="1">
    <location>
        <begin position="1"/>
        <end position="30"/>
    </location>
</feature>
<dbReference type="PANTHER" id="PTHR30613:SF1">
    <property type="entry name" value="DUF1479 DOMAIN PROTEIN (AFU_ORTHOLOGUE AFUA_5G09280)"/>
    <property type="match status" value="1"/>
</dbReference>
<organism evidence="2 3">
    <name type="scientific">Dichotomopilus funicola</name>
    <dbReference type="NCBI Taxonomy" id="1934379"/>
    <lineage>
        <taxon>Eukaryota</taxon>
        <taxon>Fungi</taxon>
        <taxon>Dikarya</taxon>
        <taxon>Ascomycota</taxon>
        <taxon>Pezizomycotina</taxon>
        <taxon>Sordariomycetes</taxon>
        <taxon>Sordariomycetidae</taxon>
        <taxon>Sordariales</taxon>
        <taxon>Chaetomiaceae</taxon>
        <taxon>Dichotomopilus</taxon>
    </lineage>
</organism>
<dbReference type="InterPro" id="IPR010856">
    <property type="entry name" value="Gig2-like"/>
</dbReference>
<reference evidence="2" key="2">
    <citation type="submission" date="2023-05" db="EMBL/GenBank/DDBJ databases">
        <authorList>
            <consortium name="Lawrence Berkeley National Laboratory"/>
            <person name="Steindorff A."/>
            <person name="Hensen N."/>
            <person name="Bonometti L."/>
            <person name="Westerberg I."/>
            <person name="Brannstrom I.O."/>
            <person name="Guillou S."/>
            <person name="Cros-Aarteil S."/>
            <person name="Calhoun S."/>
            <person name="Haridas S."/>
            <person name="Kuo A."/>
            <person name="Mondo S."/>
            <person name="Pangilinan J."/>
            <person name="Riley R."/>
            <person name="Labutti K."/>
            <person name="Andreopoulos B."/>
            <person name="Lipzen A."/>
            <person name="Chen C."/>
            <person name="Yanf M."/>
            <person name="Daum C."/>
            <person name="Ng V."/>
            <person name="Clum A."/>
            <person name="Ohm R."/>
            <person name="Martin F."/>
            <person name="Silar P."/>
            <person name="Natvig D."/>
            <person name="Lalanne C."/>
            <person name="Gautier V."/>
            <person name="Ament-Velasquez S.L."/>
            <person name="Kruys A."/>
            <person name="Hutchinson M.I."/>
            <person name="Powell A.J."/>
            <person name="Barry K."/>
            <person name="Miller A.N."/>
            <person name="Grigoriev I.V."/>
            <person name="Debuchy R."/>
            <person name="Gladieux P."/>
            <person name="Thoren M.H."/>
            <person name="Johannesson H."/>
        </authorList>
    </citation>
    <scope>NUCLEOTIDE SEQUENCE</scope>
    <source>
        <strain evidence="2">CBS 141.50</strain>
    </source>
</reference>
<sequence length="531" mass="58327">MASLDATPSNLPKAEGDISDSFASLSGRPSQPLPNRFRELKLRLVQGHEDAVVASWKRLLAVLRKENNLVARMGPSIIPEVRFSHFDEDLKKAKGEIEKRGVAVIRGVIPEDEARAYKFEVEEYVRQNPQTRGFPQENPQVFELYWSPTQTRARTHPNLLTVQRALMTNFWHTSPTATTNPKPNSSSSSGGTPKSQSVSLHTSLAYADRLRIRQPGDAHFALGPHQDGGSVERWEEFGYGNRHLFPSGGHGVYDAVFRGEWDAPLSQSGQDGQRKGGGYDPFNATARASAVTDLYNGLGACSMFRMFQGWLAMSESGPGRGTLLVNPLVKETAVYALLRPFFRARRGLPEGEGSERGWGKGGFLEEENWEFTGGEKMTSDLQGAVPGCGQEFPEGLHPHLELERTMVHVPEVRPGDYVVWHCDTIHAVDRKHNGTGDSSVLYIPVCPTTKGNAEYAARQRDAFLRGTPGPDFPGGEGESRHIGRATDEYVQKHCTPAGVQTLALEELPVTQNDTVNGKAAVAEANQILGFS</sequence>
<evidence type="ECO:0000313" key="3">
    <source>
        <dbReference type="Proteomes" id="UP001302676"/>
    </source>
</evidence>
<keyword evidence="3" id="KW-1185">Reference proteome</keyword>
<proteinExistence type="predicted"/>
<evidence type="ECO:0000256" key="1">
    <source>
        <dbReference type="SAM" id="MobiDB-lite"/>
    </source>
</evidence>
<dbReference type="EMBL" id="MU853613">
    <property type="protein sequence ID" value="KAK4141315.1"/>
    <property type="molecule type" value="Genomic_DNA"/>
</dbReference>
<dbReference type="AlphaFoldDB" id="A0AAN6UZG5"/>
<gene>
    <name evidence="2" type="ORF">C8A04DRAFT_39160</name>
</gene>
<dbReference type="InterPro" id="IPR027443">
    <property type="entry name" value="IPNS-like_sf"/>
</dbReference>
<dbReference type="SUPFAM" id="SSF51197">
    <property type="entry name" value="Clavaminate synthase-like"/>
    <property type="match status" value="1"/>
</dbReference>
<name>A0AAN6UZG5_9PEZI</name>
<dbReference type="PANTHER" id="PTHR30613">
    <property type="entry name" value="UNCHARACTERIZED PROTEIN YBIU-RELATED"/>
    <property type="match status" value="1"/>
</dbReference>
<evidence type="ECO:0008006" key="4">
    <source>
        <dbReference type="Google" id="ProtNLM"/>
    </source>
</evidence>
<reference evidence="2" key="1">
    <citation type="journal article" date="2023" name="Mol. Phylogenet. Evol.">
        <title>Genome-scale phylogeny and comparative genomics of the fungal order Sordariales.</title>
        <authorList>
            <person name="Hensen N."/>
            <person name="Bonometti L."/>
            <person name="Westerberg I."/>
            <person name="Brannstrom I.O."/>
            <person name="Guillou S."/>
            <person name="Cros-Aarteil S."/>
            <person name="Calhoun S."/>
            <person name="Haridas S."/>
            <person name="Kuo A."/>
            <person name="Mondo S."/>
            <person name="Pangilinan J."/>
            <person name="Riley R."/>
            <person name="LaButti K."/>
            <person name="Andreopoulos B."/>
            <person name="Lipzen A."/>
            <person name="Chen C."/>
            <person name="Yan M."/>
            <person name="Daum C."/>
            <person name="Ng V."/>
            <person name="Clum A."/>
            <person name="Steindorff A."/>
            <person name="Ohm R.A."/>
            <person name="Martin F."/>
            <person name="Silar P."/>
            <person name="Natvig D.O."/>
            <person name="Lalanne C."/>
            <person name="Gautier V."/>
            <person name="Ament-Velasquez S.L."/>
            <person name="Kruys A."/>
            <person name="Hutchinson M.I."/>
            <person name="Powell A.J."/>
            <person name="Barry K."/>
            <person name="Miller A.N."/>
            <person name="Grigoriev I.V."/>
            <person name="Debuchy R."/>
            <person name="Gladieux P."/>
            <person name="Hiltunen Thoren M."/>
            <person name="Johannesson H."/>
        </authorList>
    </citation>
    <scope>NUCLEOTIDE SEQUENCE</scope>
    <source>
        <strain evidence="2">CBS 141.50</strain>
    </source>
</reference>
<dbReference type="Proteomes" id="UP001302676">
    <property type="component" value="Unassembled WGS sequence"/>
</dbReference>
<dbReference type="GeneID" id="87821095"/>
<feature type="region of interest" description="Disordered" evidence="1">
    <location>
        <begin position="173"/>
        <end position="200"/>
    </location>
</feature>